<keyword evidence="5 7" id="KW-0472">Membrane</keyword>
<feature type="domain" description="EamA" evidence="8">
    <location>
        <begin position="170"/>
        <end position="299"/>
    </location>
</feature>
<evidence type="ECO:0000256" key="5">
    <source>
        <dbReference type="ARBA" id="ARBA00023136"/>
    </source>
</evidence>
<dbReference type="PANTHER" id="PTHR32322:SF18">
    <property type="entry name" value="S-ADENOSYLMETHIONINE_S-ADENOSYLHOMOCYSTEINE TRANSPORTER"/>
    <property type="match status" value="1"/>
</dbReference>
<comment type="subcellular location">
    <subcellularLocation>
        <location evidence="1">Cell membrane</location>
        <topology evidence="1">Multi-pass membrane protein</topology>
    </subcellularLocation>
</comment>
<feature type="transmembrane region" description="Helical" evidence="7">
    <location>
        <begin position="262"/>
        <end position="282"/>
    </location>
</feature>
<evidence type="ECO:0000256" key="6">
    <source>
        <dbReference type="SAM" id="MobiDB-lite"/>
    </source>
</evidence>
<feature type="transmembrane region" description="Helical" evidence="7">
    <location>
        <begin position="288"/>
        <end position="308"/>
    </location>
</feature>
<comment type="caution">
    <text evidence="9">The sequence shown here is derived from an EMBL/GenBank/DDBJ whole genome shotgun (WGS) entry which is preliminary data.</text>
</comment>
<feature type="compositionally biased region" description="Polar residues" evidence="6">
    <location>
        <begin position="349"/>
        <end position="360"/>
    </location>
</feature>
<dbReference type="Proteomes" id="UP000295043">
    <property type="component" value="Unassembled WGS sequence"/>
</dbReference>
<evidence type="ECO:0000256" key="7">
    <source>
        <dbReference type="SAM" id="Phobius"/>
    </source>
</evidence>
<accession>A0A4R2C343</accession>
<feature type="transmembrane region" description="Helical" evidence="7">
    <location>
        <begin position="82"/>
        <end position="103"/>
    </location>
</feature>
<evidence type="ECO:0000256" key="2">
    <source>
        <dbReference type="ARBA" id="ARBA00022475"/>
    </source>
</evidence>
<dbReference type="InterPro" id="IPR037185">
    <property type="entry name" value="EmrE-like"/>
</dbReference>
<evidence type="ECO:0000256" key="3">
    <source>
        <dbReference type="ARBA" id="ARBA00022692"/>
    </source>
</evidence>
<dbReference type="InterPro" id="IPR050638">
    <property type="entry name" value="AA-Vitamin_Transporters"/>
</dbReference>
<dbReference type="PANTHER" id="PTHR32322">
    <property type="entry name" value="INNER MEMBRANE TRANSPORTER"/>
    <property type="match status" value="1"/>
</dbReference>
<organism evidence="9 10">
    <name type="scientific">Sinorhizobium americanum</name>
    <dbReference type="NCBI Taxonomy" id="194963"/>
    <lineage>
        <taxon>Bacteria</taxon>
        <taxon>Pseudomonadati</taxon>
        <taxon>Pseudomonadota</taxon>
        <taxon>Alphaproteobacteria</taxon>
        <taxon>Hyphomicrobiales</taxon>
        <taxon>Rhizobiaceae</taxon>
        <taxon>Sinorhizobium/Ensifer group</taxon>
        <taxon>Sinorhizobium</taxon>
    </lineage>
</organism>
<evidence type="ECO:0000256" key="4">
    <source>
        <dbReference type="ARBA" id="ARBA00022989"/>
    </source>
</evidence>
<evidence type="ECO:0000259" key="8">
    <source>
        <dbReference type="Pfam" id="PF00892"/>
    </source>
</evidence>
<feature type="transmembrane region" description="Helical" evidence="7">
    <location>
        <begin position="200"/>
        <end position="219"/>
    </location>
</feature>
<dbReference type="GO" id="GO:0005886">
    <property type="term" value="C:plasma membrane"/>
    <property type="evidence" value="ECO:0007669"/>
    <property type="project" value="UniProtKB-SubCell"/>
</dbReference>
<dbReference type="SUPFAM" id="SSF103481">
    <property type="entry name" value="Multidrug resistance efflux transporter EmrE"/>
    <property type="match status" value="2"/>
</dbReference>
<reference evidence="9 10" key="1">
    <citation type="submission" date="2019-03" db="EMBL/GenBank/DDBJ databases">
        <title>Genomic Encyclopedia of Type Strains, Phase IV (KMG-V): Genome sequencing to study the core and pangenomes of soil and plant-associated prokaryotes.</title>
        <authorList>
            <person name="Whitman W."/>
        </authorList>
    </citation>
    <scope>NUCLEOTIDE SEQUENCE [LARGE SCALE GENOMIC DNA]</scope>
    <source>
        <strain evidence="9 10">23C40</strain>
    </source>
</reference>
<keyword evidence="2" id="KW-1003">Cell membrane</keyword>
<feature type="transmembrane region" description="Helical" evidence="7">
    <location>
        <begin position="53"/>
        <end position="70"/>
    </location>
</feature>
<feature type="transmembrane region" description="Helical" evidence="7">
    <location>
        <begin position="231"/>
        <end position="255"/>
    </location>
</feature>
<keyword evidence="3 7" id="KW-0812">Transmembrane</keyword>
<name>A0A4R2C343_9HYPH</name>
<proteinExistence type="predicted"/>
<feature type="domain" description="EamA" evidence="8">
    <location>
        <begin position="28"/>
        <end position="154"/>
    </location>
</feature>
<evidence type="ECO:0000313" key="10">
    <source>
        <dbReference type="Proteomes" id="UP000295043"/>
    </source>
</evidence>
<feature type="transmembrane region" description="Helical" evidence="7">
    <location>
        <begin position="136"/>
        <end position="156"/>
    </location>
</feature>
<dbReference type="RefSeq" id="WP_327419995.1">
    <property type="nucleotide sequence ID" value="NZ_SLVU01000002.1"/>
</dbReference>
<feature type="transmembrane region" description="Helical" evidence="7">
    <location>
        <begin position="109"/>
        <end position="129"/>
    </location>
</feature>
<evidence type="ECO:0000256" key="1">
    <source>
        <dbReference type="ARBA" id="ARBA00004651"/>
    </source>
</evidence>
<keyword evidence="4 7" id="KW-1133">Transmembrane helix</keyword>
<feature type="region of interest" description="Disordered" evidence="6">
    <location>
        <begin position="330"/>
        <end position="360"/>
    </location>
</feature>
<protein>
    <submittedName>
        <fullName evidence="9">Drug/metabolite transporter (DMT)-like permease</fullName>
    </submittedName>
</protein>
<dbReference type="Pfam" id="PF00892">
    <property type="entry name" value="EamA"/>
    <property type="match status" value="2"/>
</dbReference>
<evidence type="ECO:0000313" key="9">
    <source>
        <dbReference type="EMBL" id="TCN34143.1"/>
    </source>
</evidence>
<dbReference type="InterPro" id="IPR000620">
    <property type="entry name" value="EamA_dom"/>
</dbReference>
<dbReference type="EMBL" id="SLVU01000002">
    <property type="protein sequence ID" value="TCN34143.1"/>
    <property type="molecule type" value="Genomic_DNA"/>
</dbReference>
<gene>
    <name evidence="9" type="ORF">EV184_102455</name>
</gene>
<dbReference type="AlphaFoldDB" id="A0A4R2C343"/>
<feature type="transmembrane region" description="Helical" evidence="7">
    <location>
        <begin position="26"/>
        <end position="47"/>
    </location>
</feature>
<sequence>MSNNALDTAILPQPLAPSGVLSGKSLGAMLLLALMWGLSIPITKLGLGTIPPMTFTALRFMVAVPLFMFLARRELRLPREAVPGVIGLGVMGITLGNVAQSYGVQGTSASVGTILSATIPIFMVILAAIRFGQPVTFVQWGGLAAAFFGIALVAIGSGSGVDDMSKTTIPGVVWMLVSAVGIASYYIWSAELTARYGLMPVAAWNMLVGLLTVLPLAGWEMTDHPVEITAAAVAAITYLGVMVTVVGLILWLYLLKVVPARVAASFQYLQPVFGITASTFLFGDRLGLLFGAGVVLVLAVAQNVNILATSRTLIALGRRYSAVTFLVTPPSSSHLPVDPAPRPQRRRQLSTFRQSSSDRV</sequence>
<feature type="transmembrane region" description="Helical" evidence="7">
    <location>
        <begin position="168"/>
        <end position="188"/>
    </location>
</feature>